<evidence type="ECO:0000313" key="12">
    <source>
        <dbReference type="Proteomes" id="UP000294746"/>
    </source>
</evidence>
<dbReference type="OrthoDB" id="9758506at2"/>
<dbReference type="EMBL" id="SLXV01000025">
    <property type="protein sequence ID" value="TCP66266.1"/>
    <property type="molecule type" value="Genomic_DNA"/>
</dbReference>
<keyword evidence="7" id="KW-0067">ATP-binding</keyword>
<evidence type="ECO:0000259" key="10">
    <source>
        <dbReference type="Pfam" id="PF12705"/>
    </source>
</evidence>
<evidence type="ECO:0000256" key="8">
    <source>
        <dbReference type="ARBA" id="ARBA00023125"/>
    </source>
</evidence>
<accession>A0A4V6NRQ7</accession>
<dbReference type="InterPro" id="IPR011604">
    <property type="entry name" value="PDDEXK-like_dom_sf"/>
</dbReference>
<keyword evidence="3" id="KW-0227">DNA damage</keyword>
<dbReference type="RefSeq" id="WP_131849105.1">
    <property type="nucleotide sequence ID" value="NZ_SLXV01000025.1"/>
</dbReference>
<keyword evidence="9" id="KW-0234">DNA repair</keyword>
<keyword evidence="6" id="KW-0269">Exonuclease</keyword>
<proteinExistence type="predicted"/>
<dbReference type="GO" id="GO:0003677">
    <property type="term" value="F:DNA binding"/>
    <property type="evidence" value="ECO:0007669"/>
    <property type="project" value="UniProtKB-KW"/>
</dbReference>
<sequence length="1015" mass="119146">MSGTITLHPIEQTGRLAIFTKEYSESKRITYVFPSSELVSRYRSEIVSSSIQVMTMDQMVIRMSETNAEMRSPHFRYKCIETCMNEGVEEGWFTQWRELTVESFSWMMKIESWIGEVKRAGVIPSRLRRLLPQDNQLVQGMVRLYERYQQKMKQYNWLDQEQAYLILLERLKERDLTGEVFIFEQFNDLHYIQESLLSGLVARNATVEFHLLYDLKRSGFDSVKATLQRLQKVGFQVYDYTTGIAHILSTDTNTETALQHLKQSLFVSDRTQPFTKSDDSVQIWQANHKVLEVRQAIRQVKEWMLRDHIPGGQIALVTEQWDVYAPLVRRIATEAGVPFHLRHVQSGMEQCMGQVIRSAFACRDGDVATIPFLSRSAGIELTSWAESQQSWRKSHYSSDEVLQCWLEATEPQYAEEVVELWRWIGQIPEANRELDWYSWFGSWVAVRLRPNVTVFRDDESLQEWIENRRLWTKMEQWCQEMSKSEQTNTSVWSFRDFAQEITNWLSHIQLTMDPEESGGVCLLAANMICGQSFTKVILLGCEEKNWPRSYQDDWLFPDPLRRELSKESIWLQTSDHIRERQKRSFLMAIMSAQDQVVFSYSIRNDTGDPLNPSPYIREVSKCLPKYDDAEWKSHQHMLSPHCWIRSKDIVYAVAKESVYQPIEWLDRIGSELKEEIQIARSRSAQMISPWFGSLDGDEENQLSSLLSEKVWSASELDVLMSCRFRYLAQRIWNVRSREQQSRGLPRMTAGNAIHAFLHAWFKRFQEQGEDWETFSFSKSSVEALFEEVLEVEFQHYPPIVKEIEKRKEARRLMQFMRLEEKGRKGGRVKHPLQPRFLELSFGLPMDSPEHVDPQSKRQPVTISLTKDMKIQVKGKMDRVDMDEEHLVVYDYKSGNNLPSLQELYEGKAIQLPLYLWVLQDGFGYLEAQMIGGAFYTSERRSLGLWRAGLVQQKANIHRSVKGLDPQQWSEVHHYMKRRLAKQIQALYSGEVRVKPTWHCPSYCAAKRFCRYRDPK</sequence>
<dbReference type="GO" id="GO:0004386">
    <property type="term" value="F:helicase activity"/>
    <property type="evidence" value="ECO:0007669"/>
    <property type="project" value="UniProtKB-KW"/>
</dbReference>
<dbReference type="SUPFAM" id="SSF52980">
    <property type="entry name" value="Restriction endonuclease-like"/>
    <property type="match status" value="1"/>
</dbReference>
<reference evidence="11 12" key="1">
    <citation type="submission" date="2019-03" db="EMBL/GenBank/DDBJ databases">
        <title>Genomic Encyclopedia of Type Strains, Phase IV (KMG-IV): sequencing the most valuable type-strain genomes for metagenomic binning, comparative biology and taxonomic classification.</title>
        <authorList>
            <person name="Goeker M."/>
        </authorList>
    </citation>
    <scope>NUCLEOTIDE SEQUENCE [LARGE SCALE GENOMIC DNA]</scope>
    <source>
        <strain evidence="11 12">DSM 46831</strain>
    </source>
</reference>
<name>A0A4V6NRQ7_9BACL</name>
<evidence type="ECO:0000256" key="4">
    <source>
        <dbReference type="ARBA" id="ARBA00022801"/>
    </source>
</evidence>
<evidence type="ECO:0000313" key="11">
    <source>
        <dbReference type="EMBL" id="TCP66266.1"/>
    </source>
</evidence>
<comment type="caution">
    <text evidence="11">The sequence shown here is derived from an EMBL/GenBank/DDBJ whole genome shotgun (WGS) entry which is preliminary data.</text>
</comment>
<evidence type="ECO:0000256" key="9">
    <source>
        <dbReference type="ARBA" id="ARBA00023204"/>
    </source>
</evidence>
<evidence type="ECO:0000256" key="7">
    <source>
        <dbReference type="ARBA" id="ARBA00022840"/>
    </source>
</evidence>
<dbReference type="Gene3D" id="3.90.320.10">
    <property type="match status" value="1"/>
</dbReference>
<dbReference type="Gene3D" id="3.40.50.300">
    <property type="entry name" value="P-loop containing nucleotide triphosphate hydrolases"/>
    <property type="match status" value="3"/>
</dbReference>
<keyword evidence="2" id="KW-0547">Nucleotide-binding</keyword>
<evidence type="ECO:0000256" key="2">
    <source>
        <dbReference type="ARBA" id="ARBA00022741"/>
    </source>
</evidence>
<keyword evidence="8" id="KW-0238">DNA-binding</keyword>
<keyword evidence="4" id="KW-0378">Hydrolase</keyword>
<dbReference type="InterPro" id="IPR011335">
    <property type="entry name" value="Restrct_endonuc-II-like"/>
</dbReference>
<feature type="domain" description="PD-(D/E)XK endonuclease-like" evidence="10">
    <location>
        <begin position="711"/>
        <end position="1010"/>
    </location>
</feature>
<keyword evidence="5 11" id="KW-0347">Helicase</keyword>
<dbReference type="AlphaFoldDB" id="A0A4V6NRQ7"/>
<evidence type="ECO:0000256" key="3">
    <source>
        <dbReference type="ARBA" id="ARBA00022763"/>
    </source>
</evidence>
<dbReference type="SUPFAM" id="SSF52540">
    <property type="entry name" value="P-loop containing nucleoside triphosphate hydrolases"/>
    <property type="match status" value="1"/>
</dbReference>
<dbReference type="GO" id="GO:0004527">
    <property type="term" value="F:exonuclease activity"/>
    <property type="evidence" value="ECO:0007669"/>
    <property type="project" value="UniProtKB-KW"/>
</dbReference>
<keyword evidence="12" id="KW-1185">Reference proteome</keyword>
<evidence type="ECO:0000256" key="1">
    <source>
        <dbReference type="ARBA" id="ARBA00022722"/>
    </source>
</evidence>
<keyword evidence="1" id="KW-0540">Nuclease</keyword>
<dbReference type="Proteomes" id="UP000294746">
    <property type="component" value="Unassembled WGS sequence"/>
</dbReference>
<evidence type="ECO:0000256" key="6">
    <source>
        <dbReference type="ARBA" id="ARBA00022839"/>
    </source>
</evidence>
<dbReference type="GO" id="GO:0006281">
    <property type="term" value="P:DNA repair"/>
    <property type="evidence" value="ECO:0007669"/>
    <property type="project" value="UniProtKB-KW"/>
</dbReference>
<dbReference type="Pfam" id="PF12705">
    <property type="entry name" value="PDDEXK_1"/>
    <property type="match status" value="1"/>
</dbReference>
<evidence type="ECO:0000256" key="5">
    <source>
        <dbReference type="ARBA" id="ARBA00022806"/>
    </source>
</evidence>
<gene>
    <name evidence="11" type="ORF">EDD57_12516</name>
</gene>
<protein>
    <submittedName>
        <fullName evidence="11">ATP-dependent helicase/DNAse subunit B</fullName>
    </submittedName>
</protein>
<dbReference type="InterPro" id="IPR038726">
    <property type="entry name" value="PDDEXK_AddAB-type"/>
</dbReference>
<organism evidence="11 12">
    <name type="scientific">Baia soyae</name>
    <dbReference type="NCBI Taxonomy" id="1544746"/>
    <lineage>
        <taxon>Bacteria</taxon>
        <taxon>Bacillati</taxon>
        <taxon>Bacillota</taxon>
        <taxon>Bacilli</taxon>
        <taxon>Bacillales</taxon>
        <taxon>Thermoactinomycetaceae</taxon>
        <taxon>Baia</taxon>
    </lineage>
</organism>
<dbReference type="GO" id="GO:0005524">
    <property type="term" value="F:ATP binding"/>
    <property type="evidence" value="ECO:0007669"/>
    <property type="project" value="UniProtKB-KW"/>
</dbReference>
<dbReference type="InterPro" id="IPR027417">
    <property type="entry name" value="P-loop_NTPase"/>
</dbReference>